<name>A0AAD1ZXD3_9LAMI</name>
<keyword evidence="2" id="KW-0433">Leucine-rich repeat</keyword>
<keyword evidence="3" id="KW-0677">Repeat</keyword>
<proteinExistence type="inferred from homology"/>
<organism evidence="8 9">
    <name type="scientific">Fraxinus pennsylvanica</name>
    <dbReference type="NCBI Taxonomy" id="56036"/>
    <lineage>
        <taxon>Eukaryota</taxon>
        <taxon>Viridiplantae</taxon>
        <taxon>Streptophyta</taxon>
        <taxon>Embryophyta</taxon>
        <taxon>Tracheophyta</taxon>
        <taxon>Spermatophyta</taxon>
        <taxon>Magnoliopsida</taxon>
        <taxon>eudicotyledons</taxon>
        <taxon>Gunneridae</taxon>
        <taxon>Pentapetalae</taxon>
        <taxon>asterids</taxon>
        <taxon>lamiids</taxon>
        <taxon>Lamiales</taxon>
        <taxon>Oleaceae</taxon>
        <taxon>Oleeae</taxon>
        <taxon>Fraxinus</taxon>
    </lineage>
</organism>
<protein>
    <recommendedName>
        <fullName evidence="7">Disease resistance N-terminal domain-containing protein</fullName>
    </recommendedName>
</protein>
<accession>A0AAD1ZXD3</accession>
<dbReference type="GO" id="GO:0006952">
    <property type="term" value="P:defense response"/>
    <property type="evidence" value="ECO:0007669"/>
    <property type="project" value="UniProtKB-KW"/>
</dbReference>
<dbReference type="AlphaFoldDB" id="A0AAD1ZXD3"/>
<keyword evidence="5" id="KW-0611">Plant defense</keyword>
<gene>
    <name evidence="8" type="ORF">FPE_LOCUS22465</name>
</gene>
<dbReference type="Proteomes" id="UP000834106">
    <property type="component" value="Chromosome 13"/>
</dbReference>
<evidence type="ECO:0000256" key="1">
    <source>
        <dbReference type="ARBA" id="ARBA00008894"/>
    </source>
</evidence>
<dbReference type="InterPro" id="IPR041118">
    <property type="entry name" value="Rx_N"/>
</dbReference>
<comment type="similarity">
    <text evidence="1">Belongs to the disease resistance NB-LRR family.</text>
</comment>
<evidence type="ECO:0000256" key="3">
    <source>
        <dbReference type="ARBA" id="ARBA00022737"/>
    </source>
</evidence>
<keyword evidence="6" id="KW-0067">ATP-binding</keyword>
<sequence length="111" mass="12746">MKAFLKDSMEKRNELEYVRELVRQVSVVAYEAEDIIDTFVVNEASKRGRVKKMILVFGTKIFLILQNGEPLVEEENVVVLVDFDEEARTIIDRLTKGPEQLEVVTVITMVS</sequence>
<dbReference type="InterPro" id="IPR038005">
    <property type="entry name" value="RX-like_CC"/>
</dbReference>
<dbReference type="CDD" id="cd14798">
    <property type="entry name" value="RX-CC_like"/>
    <property type="match status" value="1"/>
</dbReference>
<keyword evidence="9" id="KW-1185">Reference proteome</keyword>
<keyword evidence="4" id="KW-0547">Nucleotide-binding</keyword>
<evidence type="ECO:0000259" key="7">
    <source>
        <dbReference type="Pfam" id="PF18052"/>
    </source>
</evidence>
<evidence type="ECO:0000313" key="9">
    <source>
        <dbReference type="Proteomes" id="UP000834106"/>
    </source>
</evidence>
<evidence type="ECO:0000313" key="8">
    <source>
        <dbReference type="EMBL" id="CAI9775035.1"/>
    </source>
</evidence>
<dbReference type="Pfam" id="PF18052">
    <property type="entry name" value="Rx_N"/>
    <property type="match status" value="1"/>
</dbReference>
<evidence type="ECO:0000256" key="2">
    <source>
        <dbReference type="ARBA" id="ARBA00022614"/>
    </source>
</evidence>
<evidence type="ECO:0000256" key="5">
    <source>
        <dbReference type="ARBA" id="ARBA00022821"/>
    </source>
</evidence>
<dbReference type="Gene3D" id="1.20.5.4130">
    <property type="match status" value="1"/>
</dbReference>
<dbReference type="GO" id="GO:0005524">
    <property type="term" value="F:ATP binding"/>
    <property type="evidence" value="ECO:0007669"/>
    <property type="project" value="UniProtKB-KW"/>
</dbReference>
<evidence type="ECO:0000256" key="4">
    <source>
        <dbReference type="ARBA" id="ARBA00022741"/>
    </source>
</evidence>
<feature type="domain" description="Disease resistance N-terminal" evidence="7">
    <location>
        <begin position="1"/>
        <end position="52"/>
    </location>
</feature>
<evidence type="ECO:0000256" key="6">
    <source>
        <dbReference type="ARBA" id="ARBA00022840"/>
    </source>
</evidence>
<reference evidence="8" key="1">
    <citation type="submission" date="2023-05" db="EMBL/GenBank/DDBJ databases">
        <authorList>
            <person name="Huff M."/>
        </authorList>
    </citation>
    <scope>NUCLEOTIDE SEQUENCE</scope>
</reference>
<dbReference type="EMBL" id="OU503048">
    <property type="protein sequence ID" value="CAI9775035.1"/>
    <property type="molecule type" value="Genomic_DNA"/>
</dbReference>